<evidence type="ECO:0000313" key="1">
    <source>
        <dbReference type="EMBL" id="GBM17315.1"/>
    </source>
</evidence>
<dbReference type="AlphaFoldDB" id="A0A4Y2DNV9"/>
<protein>
    <recommendedName>
        <fullName evidence="3">Mos1 transposase HTH domain-containing protein</fullName>
    </recommendedName>
</protein>
<dbReference type="EMBL" id="BGPR01000386">
    <property type="protein sequence ID" value="GBM17315.1"/>
    <property type="molecule type" value="Genomic_DNA"/>
</dbReference>
<gene>
    <name evidence="1" type="ORF">AVEN_237297_1</name>
</gene>
<name>A0A4Y2DNV9_ARAVE</name>
<keyword evidence="2" id="KW-1185">Reference proteome</keyword>
<evidence type="ECO:0008006" key="3">
    <source>
        <dbReference type="Google" id="ProtNLM"/>
    </source>
</evidence>
<accession>A0A4Y2DNV9</accession>
<comment type="caution">
    <text evidence="1">The sequence shown here is derived from an EMBL/GenBank/DDBJ whole genome shotgun (WGS) entry which is preliminary data.</text>
</comment>
<organism evidence="1 2">
    <name type="scientific">Araneus ventricosus</name>
    <name type="common">Orbweaver spider</name>
    <name type="synonym">Epeira ventricosa</name>
    <dbReference type="NCBI Taxonomy" id="182803"/>
    <lineage>
        <taxon>Eukaryota</taxon>
        <taxon>Metazoa</taxon>
        <taxon>Ecdysozoa</taxon>
        <taxon>Arthropoda</taxon>
        <taxon>Chelicerata</taxon>
        <taxon>Arachnida</taxon>
        <taxon>Araneae</taxon>
        <taxon>Araneomorphae</taxon>
        <taxon>Entelegynae</taxon>
        <taxon>Araneoidea</taxon>
        <taxon>Araneidae</taxon>
        <taxon>Araneus</taxon>
    </lineage>
</organism>
<reference evidence="1 2" key="1">
    <citation type="journal article" date="2019" name="Sci. Rep.">
        <title>Orb-weaving spider Araneus ventricosus genome elucidates the spidroin gene catalogue.</title>
        <authorList>
            <person name="Kono N."/>
            <person name="Nakamura H."/>
            <person name="Ohtoshi R."/>
            <person name="Moran D.A.P."/>
            <person name="Shinohara A."/>
            <person name="Yoshida Y."/>
            <person name="Fujiwara M."/>
            <person name="Mori M."/>
            <person name="Tomita M."/>
            <person name="Arakawa K."/>
        </authorList>
    </citation>
    <scope>NUCLEOTIDE SEQUENCE [LARGE SCALE GENOMIC DNA]</scope>
</reference>
<proteinExistence type="predicted"/>
<sequence>MDVTRDEQYAALKFCFFLKKSSAEAYAMLQDAYRMPIFPCSRARRWLKEIWTLHSSDCSHGSKCQHLCCDTEGRSSNHIRRPIRKTEHFIGLS</sequence>
<dbReference type="Proteomes" id="UP000499080">
    <property type="component" value="Unassembled WGS sequence"/>
</dbReference>
<evidence type="ECO:0000313" key="2">
    <source>
        <dbReference type="Proteomes" id="UP000499080"/>
    </source>
</evidence>
<dbReference type="Gene3D" id="1.10.10.1450">
    <property type="match status" value="1"/>
</dbReference>